<keyword evidence="3" id="KW-1185">Reference proteome</keyword>
<feature type="compositionally biased region" description="Basic and acidic residues" evidence="1">
    <location>
        <begin position="164"/>
        <end position="177"/>
    </location>
</feature>
<dbReference type="OrthoDB" id="2016966at2759"/>
<accession>A0A022QJH6</accession>
<feature type="compositionally biased region" description="Acidic residues" evidence="1">
    <location>
        <begin position="87"/>
        <end position="100"/>
    </location>
</feature>
<dbReference type="AlphaFoldDB" id="A0A022QJH6"/>
<dbReference type="STRING" id="4155.A0A022QJH6"/>
<proteinExistence type="predicted"/>
<dbReference type="eggNOG" id="ENOG502SXJZ">
    <property type="taxonomic scope" value="Eukaryota"/>
</dbReference>
<sequence>MDDNSLSKGKKSEAIRKSNSIDKLGTSFSGKVKINDVPEYSVDLSDEEEEEEGEEEDDFSDEDLLAQMGYGKSEPETKLIKDPQISSEEEEEDEEEEGGLSEESFLAQMGYLKNEPVIHEPITTPTASLNLVSAFKGSREKEGRAVKEARVSWSPDVYDPPPTSDDHFTTSKTERHKNEHKVKGVAGKNRQKTGGKREGGASADVGEGSSKGGKGGGSKGKFKEKKPVEKKAVDKKQAKKHGRGASKHSGFNED</sequence>
<feature type="region of interest" description="Disordered" evidence="1">
    <location>
        <begin position="1"/>
        <end position="104"/>
    </location>
</feature>
<dbReference type="PANTHER" id="PTHR34952">
    <property type="entry name" value="OS05G0113500 PROTEIN"/>
    <property type="match status" value="1"/>
</dbReference>
<evidence type="ECO:0000313" key="3">
    <source>
        <dbReference type="Proteomes" id="UP000030748"/>
    </source>
</evidence>
<feature type="compositionally biased region" description="Gly residues" evidence="1">
    <location>
        <begin position="209"/>
        <end position="219"/>
    </location>
</feature>
<feature type="compositionally biased region" description="Basic and acidic residues" evidence="1">
    <location>
        <begin position="10"/>
        <end position="20"/>
    </location>
</feature>
<feature type="compositionally biased region" description="Basic residues" evidence="1">
    <location>
        <begin position="237"/>
        <end position="246"/>
    </location>
</feature>
<organism evidence="2 3">
    <name type="scientific">Erythranthe guttata</name>
    <name type="common">Yellow monkey flower</name>
    <name type="synonym">Mimulus guttatus</name>
    <dbReference type="NCBI Taxonomy" id="4155"/>
    <lineage>
        <taxon>Eukaryota</taxon>
        <taxon>Viridiplantae</taxon>
        <taxon>Streptophyta</taxon>
        <taxon>Embryophyta</taxon>
        <taxon>Tracheophyta</taxon>
        <taxon>Spermatophyta</taxon>
        <taxon>Magnoliopsida</taxon>
        <taxon>eudicotyledons</taxon>
        <taxon>Gunneridae</taxon>
        <taxon>Pentapetalae</taxon>
        <taxon>asterids</taxon>
        <taxon>lamiids</taxon>
        <taxon>Lamiales</taxon>
        <taxon>Phrymaceae</taxon>
        <taxon>Erythranthe</taxon>
    </lineage>
</organism>
<protein>
    <submittedName>
        <fullName evidence="2">Uncharacterized protein</fullName>
    </submittedName>
</protein>
<dbReference type="OMA" id="GAKHISC"/>
<name>A0A022QJH6_ERYGU</name>
<evidence type="ECO:0000313" key="2">
    <source>
        <dbReference type="EMBL" id="EYU28096.1"/>
    </source>
</evidence>
<feature type="compositionally biased region" description="Basic and acidic residues" evidence="1">
    <location>
        <begin position="137"/>
        <end position="150"/>
    </location>
</feature>
<dbReference type="Proteomes" id="UP000030748">
    <property type="component" value="Unassembled WGS sequence"/>
</dbReference>
<feature type="region of interest" description="Disordered" evidence="1">
    <location>
        <begin position="136"/>
        <end position="254"/>
    </location>
</feature>
<dbReference type="PANTHER" id="PTHR34952:SF2">
    <property type="entry name" value="OS05G0113500 PROTEIN"/>
    <property type="match status" value="1"/>
</dbReference>
<feature type="compositionally biased region" description="Basic and acidic residues" evidence="1">
    <location>
        <begin position="225"/>
        <end position="236"/>
    </location>
</feature>
<evidence type="ECO:0000256" key="1">
    <source>
        <dbReference type="SAM" id="MobiDB-lite"/>
    </source>
</evidence>
<reference evidence="2 3" key="1">
    <citation type="journal article" date="2013" name="Proc. Natl. Acad. Sci. U.S.A.">
        <title>Fine-scale variation in meiotic recombination in Mimulus inferred from population shotgun sequencing.</title>
        <authorList>
            <person name="Hellsten U."/>
            <person name="Wright K.M."/>
            <person name="Jenkins J."/>
            <person name="Shu S."/>
            <person name="Yuan Y."/>
            <person name="Wessler S.R."/>
            <person name="Schmutz J."/>
            <person name="Willis J.H."/>
            <person name="Rokhsar D.S."/>
        </authorList>
    </citation>
    <scope>NUCLEOTIDE SEQUENCE [LARGE SCALE GENOMIC DNA]</scope>
    <source>
        <strain evidence="3">cv. DUN x IM62</strain>
    </source>
</reference>
<dbReference type="KEGG" id="egt:105968467"/>
<feature type="compositionally biased region" description="Acidic residues" evidence="1">
    <location>
        <begin position="44"/>
        <end position="64"/>
    </location>
</feature>
<dbReference type="EMBL" id="KI631456">
    <property type="protein sequence ID" value="EYU28096.1"/>
    <property type="molecule type" value="Genomic_DNA"/>
</dbReference>
<gene>
    <name evidence="2" type="ORF">MIMGU_mgv1a012330mg</name>
</gene>